<evidence type="ECO:0000256" key="1">
    <source>
        <dbReference type="SAM" id="Coils"/>
    </source>
</evidence>
<gene>
    <name evidence="4" type="primary">Aste57867_20493</name>
    <name evidence="3" type="ORF">As57867_020427</name>
    <name evidence="4" type="ORF">ASTE57867_20493</name>
</gene>
<dbReference type="AlphaFoldDB" id="A0A485LF74"/>
<dbReference type="EMBL" id="CAADRA010006873">
    <property type="protein sequence ID" value="VFT97178.1"/>
    <property type="molecule type" value="Genomic_DNA"/>
</dbReference>
<dbReference type="EMBL" id="VJMH01006848">
    <property type="protein sequence ID" value="KAF0687790.1"/>
    <property type="molecule type" value="Genomic_DNA"/>
</dbReference>
<feature type="compositionally biased region" description="Low complexity" evidence="2">
    <location>
        <begin position="188"/>
        <end position="197"/>
    </location>
</feature>
<evidence type="ECO:0000256" key="2">
    <source>
        <dbReference type="SAM" id="MobiDB-lite"/>
    </source>
</evidence>
<accession>A0A485LF74</accession>
<reference evidence="4 5" key="1">
    <citation type="submission" date="2019-03" db="EMBL/GenBank/DDBJ databases">
        <authorList>
            <person name="Gaulin E."/>
            <person name="Dumas B."/>
        </authorList>
    </citation>
    <scope>NUCLEOTIDE SEQUENCE [LARGE SCALE GENOMIC DNA]</scope>
    <source>
        <strain evidence="4">CBS 568.67</strain>
    </source>
</reference>
<feature type="region of interest" description="Disordered" evidence="2">
    <location>
        <begin position="158"/>
        <end position="207"/>
    </location>
</feature>
<keyword evidence="5" id="KW-1185">Reference proteome</keyword>
<feature type="compositionally biased region" description="Polar residues" evidence="2">
    <location>
        <begin position="198"/>
        <end position="207"/>
    </location>
</feature>
<feature type="region of interest" description="Disordered" evidence="2">
    <location>
        <begin position="1"/>
        <end position="27"/>
    </location>
</feature>
<keyword evidence="1" id="KW-0175">Coiled coil</keyword>
<feature type="coiled-coil region" evidence="1">
    <location>
        <begin position="85"/>
        <end position="119"/>
    </location>
</feature>
<proteinExistence type="predicted"/>
<reference evidence="3" key="2">
    <citation type="submission" date="2019-06" db="EMBL/GenBank/DDBJ databases">
        <title>Genomics analysis of Aphanomyces spp. identifies a new class of oomycete effector associated with host adaptation.</title>
        <authorList>
            <person name="Gaulin E."/>
        </authorList>
    </citation>
    <scope>NUCLEOTIDE SEQUENCE</scope>
    <source>
        <strain evidence="3">CBS 578.67</strain>
    </source>
</reference>
<feature type="region of interest" description="Disordered" evidence="2">
    <location>
        <begin position="42"/>
        <end position="63"/>
    </location>
</feature>
<dbReference type="Proteomes" id="UP000332933">
    <property type="component" value="Unassembled WGS sequence"/>
</dbReference>
<organism evidence="4 5">
    <name type="scientific">Aphanomyces stellatus</name>
    <dbReference type="NCBI Taxonomy" id="120398"/>
    <lineage>
        <taxon>Eukaryota</taxon>
        <taxon>Sar</taxon>
        <taxon>Stramenopiles</taxon>
        <taxon>Oomycota</taxon>
        <taxon>Saprolegniomycetes</taxon>
        <taxon>Saprolegniales</taxon>
        <taxon>Verrucalvaceae</taxon>
        <taxon>Aphanomyces</taxon>
    </lineage>
</organism>
<protein>
    <submittedName>
        <fullName evidence="4">Aste57867_20493 protein</fullName>
    </submittedName>
</protein>
<name>A0A485LF74_9STRA</name>
<sequence>MKLSMTPHGHHASLTPDKRRSTVGATELQSSLARFHQVYNMAASSHREDDETSDDDGSICLVSSDSEDDADAGVFHPRVAALTASALQERELNLYRAKSRELEEQSEAINRLANSLARQLSDSHSAKSSRKSSLVSQASSSRKASASTIVLYDLDQMRAEVPPPQSPSIENDKLRLFLQSKSAKRRSSSSQVEKSSQNTPASSLFMF</sequence>
<evidence type="ECO:0000313" key="5">
    <source>
        <dbReference type="Proteomes" id="UP000332933"/>
    </source>
</evidence>
<evidence type="ECO:0000313" key="4">
    <source>
        <dbReference type="EMBL" id="VFT97178.1"/>
    </source>
</evidence>
<feature type="region of interest" description="Disordered" evidence="2">
    <location>
        <begin position="120"/>
        <end position="139"/>
    </location>
</feature>
<evidence type="ECO:0000313" key="3">
    <source>
        <dbReference type="EMBL" id="KAF0687790.1"/>
    </source>
</evidence>